<feature type="region of interest" description="Disordered" evidence="1">
    <location>
        <begin position="1"/>
        <end position="29"/>
    </location>
</feature>
<gene>
    <name evidence="3" type="ORF">H1D33_19040</name>
</gene>
<dbReference type="RefSeq" id="WP_246411432.1">
    <property type="nucleotide sequence ID" value="NZ_CP059322.2"/>
</dbReference>
<dbReference type="KEGG" id="mfeu:H1D33_19040"/>
<keyword evidence="4" id="KW-1185">Reference proteome</keyword>
<evidence type="ECO:0000256" key="1">
    <source>
        <dbReference type="SAM" id="MobiDB-lite"/>
    </source>
</evidence>
<evidence type="ECO:0000313" key="3">
    <source>
        <dbReference type="EMBL" id="QLQ40421.2"/>
    </source>
</evidence>
<sequence>MSERTERSEGREGMPGWHGMSERTERSEGRAGAGFLVADAVPDQRPEDPGSGGGLRGLLWLTWRQHRWTLIGTLVLAAVLVGWMTYLSTELTDLWHQCHESFCPDNSPQSRRLAGSGALALTLDSLARVVQYMPLLIGLFVGVPVLSREHEQRTLLLAWSQDVSPTRWLWSRLGALGLFVAAVTAVVGGVSDHLQRTIALVAPVTLFEYLPFVNTGMLPVAISLAWFAVGVALGAALRRTLPAVFVAIAGFVGLTYLVQWRYPTLMQPLSAHRPIGGPNLDVLRDNALVVSGGMIDYGLDGPSGAFDASGRELTGVELQRLCPPDNGSGETFTCFADHHLQQHLQYQPGSRIPEFHLIVASGYLGLAALALLVVWWLVRRTDLSAG</sequence>
<evidence type="ECO:0000313" key="4">
    <source>
        <dbReference type="Proteomes" id="UP000510844"/>
    </source>
</evidence>
<feature type="transmembrane region" description="Helical" evidence="2">
    <location>
        <begin position="355"/>
        <end position="378"/>
    </location>
</feature>
<feature type="transmembrane region" description="Helical" evidence="2">
    <location>
        <begin position="129"/>
        <end position="147"/>
    </location>
</feature>
<name>A0A7L6BF26_9ACTN</name>
<keyword evidence="2" id="KW-1133">Transmembrane helix</keyword>
<dbReference type="EMBL" id="CP059322">
    <property type="protein sequence ID" value="QLQ40421.2"/>
    <property type="molecule type" value="Genomic_DNA"/>
</dbReference>
<accession>A0A7L6BF26</accession>
<feature type="compositionally biased region" description="Basic and acidic residues" evidence="1">
    <location>
        <begin position="1"/>
        <end position="12"/>
    </location>
</feature>
<evidence type="ECO:0000256" key="2">
    <source>
        <dbReference type="SAM" id="Phobius"/>
    </source>
</evidence>
<dbReference type="AlphaFoldDB" id="A0A7L6BF26"/>
<feature type="compositionally biased region" description="Basic and acidic residues" evidence="1">
    <location>
        <begin position="20"/>
        <end position="29"/>
    </location>
</feature>
<reference evidence="3 4" key="2">
    <citation type="journal article" date="2021" name="Mar. Drugs">
        <title>A New Micromonospora Strain with Antibiotic Activity Isolated from the Microbiome of a Mid-Atlantic Deep-Sea Sponge.</title>
        <authorList>
            <person name="Back C.R."/>
            <person name="Stennett H.L."/>
            <person name="Williams S.E."/>
            <person name="Wang L."/>
            <person name="Ojeda Gomez J."/>
            <person name="Abdulle O.M."/>
            <person name="Duffy T."/>
            <person name="Neal C."/>
            <person name="Mantell J."/>
            <person name="Jepson M.A."/>
            <person name="Hendry K.R."/>
            <person name="Powell D."/>
            <person name="Stach J.E.M."/>
            <person name="Essex-Lopresti A.E."/>
            <person name="Willis C.L."/>
            <person name="Curnow P."/>
            <person name="Race P.R."/>
        </authorList>
    </citation>
    <scope>NUCLEOTIDE SEQUENCE [LARGE SCALE GENOMIC DNA]</scope>
    <source>
        <strain evidence="3 4">28ISP2-46</strain>
    </source>
</reference>
<feature type="transmembrane region" description="Helical" evidence="2">
    <location>
        <begin position="68"/>
        <end position="86"/>
    </location>
</feature>
<feature type="transmembrane region" description="Helical" evidence="2">
    <location>
        <begin position="209"/>
        <end position="233"/>
    </location>
</feature>
<feature type="transmembrane region" description="Helical" evidence="2">
    <location>
        <begin position="240"/>
        <end position="258"/>
    </location>
</feature>
<organism evidence="3 4">
    <name type="scientific">Micromonospora robiginosa</name>
    <dbReference type="NCBI Taxonomy" id="2749844"/>
    <lineage>
        <taxon>Bacteria</taxon>
        <taxon>Bacillati</taxon>
        <taxon>Actinomycetota</taxon>
        <taxon>Actinomycetes</taxon>
        <taxon>Micromonosporales</taxon>
        <taxon>Micromonosporaceae</taxon>
        <taxon>Micromonospora</taxon>
    </lineage>
</organism>
<reference evidence="4" key="1">
    <citation type="submission" date="2020-07" db="EMBL/GenBank/DDBJ databases">
        <title>A new Micromonospora strain with potent antibiotic activity isolated from the microbiome of a mid-Atlantic deep-sea sponge.</title>
        <authorList>
            <person name="Back C.R."/>
            <person name="Stennett H.L."/>
            <person name="Williams S.E."/>
            <person name="Wang L."/>
            <person name="Ojeda Gomez J."/>
            <person name="Abdulle O.M."/>
            <person name="Duffy T."/>
            <person name="Hendry K.R."/>
            <person name="Powell D."/>
            <person name="Stach J.E."/>
            <person name="Essex-Lopresti A.E."/>
            <person name="Willis C.L."/>
            <person name="Curnow P."/>
            <person name="Race P.R."/>
        </authorList>
    </citation>
    <scope>NUCLEOTIDE SEQUENCE [LARGE SCALE GENOMIC DNA]</scope>
    <source>
        <strain evidence="4">28ISP2-46</strain>
    </source>
</reference>
<keyword evidence="2" id="KW-0812">Transmembrane</keyword>
<protein>
    <submittedName>
        <fullName evidence="3">ABC transporter permease</fullName>
    </submittedName>
</protein>
<keyword evidence="2" id="KW-0472">Membrane</keyword>
<feature type="transmembrane region" description="Helical" evidence="2">
    <location>
        <begin position="168"/>
        <end position="189"/>
    </location>
</feature>
<proteinExistence type="predicted"/>
<dbReference type="Proteomes" id="UP000510844">
    <property type="component" value="Chromosome"/>
</dbReference>